<dbReference type="PANTHER" id="PTHR43792:SF1">
    <property type="entry name" value="N-ACETYLTRANSFERASE DOMAIN-CONTAINING PROTEIN"/>
    <property type="match status" value="1"/>
</dbReference>
<dbReference type="InterPro" id="IPR051531">
    <property type="entry name" value="N-acetyltransferase"/>
</dbReference>
<evidence type="ECO:0000259" key="1">
    <source>
        <dbReference type="PROSITE" id="PS51186"/>
    </source>
</evidence>
<dbReference type="Pfam" id="PF13302">
    <property type="entry name" value="Acetyltransf_3"/>
    <property type="match status" value="1"/>
</dbReference>
<sequence>MKVNNSQRLSFALMTSDDAQLLFELDQDVEVMRYINGGKITSMEEIKEIYVPRMQSYTNEQQGWGLWKVEITATGEFIGWVLVRPMEFFTDHPQHDNLELGWRFKQKAWGRGYATEAARSIIQALSEQTDVKYFSAVAMEKNAGSINIMKKLGMSFQKKELHKDPLGDMEAVYYQVKAR</sequence>
<keyword evidence="3" id="KW-1185">Reference proteome</keyword>
<dbReference type="AlphaFoldDB" id="A0AAE9Z7Y2"/>
<dbReference type="PANTHER" id="PTHR43792">
    <property type="entry name" value="GNAT FAMILY, PUTATIVE (AFU_ORTHOLOGUE AFUA_3G00765)-RELATED-RELATED"/>
    <property type="match status" value="1"/>
</dbReference>
<dbReference type="PROSITE" id="PS51186">
    <property type="entry name" value="GNAT"/>
    <property type="match status" value="1"/>
</dbReference>
<dbReference type="KEGG" id="tvd:SG34_013450"/>
<reference evidence="2 3" key="1">
    <citation type="journal article" date="2015" name="Genome Announc.">
        <title>Draft Genome Sequences of Marine Isolates of Thalassomonas viridans and Thalassomonas actiniarum.</title>
        <authorList>
            <person name="Olonade I."/>
            <person name="van Zyl L.J."/>
            <person name="Trindade M."/>
        </authorList>
    </citation>
    <scope>NUCLEOTIDE SEQUENCE [LARGE SCALE GENOMIC DNA]</scope>
    <source>
        <strain evidence="2 3">XOM25</strain>
    </source>
</reference>
<accession>A0AAE9Z7Y2</accession>
<evidence type="ECO:0000313" key="3">
    <source>
        <dbReference type="Proteomes" id="UP000032352"/>
    </source>
</evidence>
<reference evidence="2 3" key="2">
    <citation type="journal article" date="2022" name="Mar. Drugs">
        <title>Bioassay-Guided Fractionation Leads to the Detection of Cholic Acid Generated by the Rare Thalassomonas sp.</title>
        <authorList>
            <person name="Pheiffer F."/>
            <person name="Schneider Y.K."/>
            <person name="Hansen E.H."/>
            <person name="Andersen J.H."/>
            <person name="Isaksson J."/>
            <person name="Busche T."/>
            <person name="R C."/>
            <person name="Kalinowski J."/>
            <person name="Zyl L.V."/>
            <person name="Trindade M."/>
        </authorList>
    </citation>
    <scope>NUCLEOTIDE SEQUENCE [LARGE SCALE GENOMIC DNA]</scope>
    <source>
        <strain evidence="2 3">XOM25</strain>
    </source>
</reference>
<dbReference type="EMBL" id="CP059733">
    <property type="protein sequence ID" value="WDE07794.1"/>
    <property type="molecule type" value="Genomic_DNA"/>
</dbReference>
<name>A0AAE9Z7Y2_9GAMM</name>
<dbReference type="Proteomes" id="UP000032352">
    <property type="component" value="Chromosome"/>
</dbReference>
<organism evidence="2 3">
    <name type="scientific">Thalassomonas viridans</name>
    <dbReference type="NCBI Taxonomy" id="137584"/>
    <lineage>
        <taxon>Bacteria</taxon>
        <taxon>Pseudomonadati</taxon>
        <taxon>Pseudomonadota</taxon>
        <taxon>Gammaproteobacteria</taxon>
        <taxon>Alteromonadales</taxon>
        <taxon>Colwelliaceae</taxon>
        <taxon>Thalassomonas</taxon>
    </lineage>
</organism>
<protein>
    <submittedName>
        <fullName evidence="2">GNAT family N-acetyltransferase</fullName>
    </submittedName>
</protein>
<gene>
    <name evidence="2" type="ORF">SG34_013450</name>
</gene>
<evidence type="ECO:0000313" key="2">
    <source>
        <dbReference type="EMBL" id="WDE07794.1"/>
    </source>
</evidence>
<dbReference type="RefSeq" id="WP_044841328.1">
    <property type="nucleotide sequence ID" value="NZ_CP059733.1"/>
</dbReference>
<dbReference type="InterPro" id="IPR016181">
    <property type="entry name" value="Acyl_CoA_acyltransferase"/>
</dbReference>
<dbReference type="Gene3D" id="3.40.630.30">
    <property type="match status" value="1"/>
</dbReference>
<feature type="domain" description="N-acetyltransferase" evidence="1">
    <location>
        <begin position="9"/>
        <end position="179"/>
    </location>
</feature>
<dbReference type="GO" id="GO:0016747">
    <property type="term" value="F:acyltransferase activity, transferring groups other than amino-acyl groups"/>
    <property type="evidence" value="ECO:0007669"/>
    <property type="project" value="InterPro"/>
</dbReference>
<dbReference type="SUPFAM" id="SSF55729">
    <property type="entry name" value="Acyl-CoA N-acyltransferases (Nat)"/>
    <property type="match status" value="1"/>
</dbReference>
<dbReference type="InterPro" id="IPR000182">
    <property type="entry name" value="GNAT_dom"/>
</dbReference>
<proteinExistence type="predicted"/>